<dbReference type="CDD" id="cd01948">
    <property type="entry name" value="EAL"/>
    <property type="match status" value="1"/>
</dbReference>
<dbReference type="EMBL" id="QGTS01000009">
    <property type="protein sequence ID" value="PWW06977.1"/>
    <property type="molecule type" value="Genomic_DNA"/>
</dbReference>
<accession>A0A317PW71</accession>
<evidence type="ECO:0000256" key="1">
    <source>
        <dbReference type="ARBA" id="ARBA00004651"/>
    </source>
</evidence>
<dbReference type="GO" id="GO:0071111">
    <property type="term" value="F:cyclic-guanylate-specific phosphodiesterase activity"/>
    <property type="evidence" value="ECO:0007669"/>
    <property type="project" value="UniProtKB-EC"/>
</dbReference>
<evidence type="ECO:0000256" key="9">
    <source>
        <dbReference type="ARBA" id="ARBA00034290"/>
    </source>
</evidence>
<comment type="subcellular location">
    <subcellularLocation>
        <location evidence="1">Cell membrane</location>
        <topology evidence="1">Multi-pass membrane protein</topology>
    </subcellularLocation>
</comment>
<dbReference type="PANTHER" id="PTHR33121">
    <property type="entry name" value="CYCLIC DI-GMP PHOSPHODIESTERASE PDEF"/>
    <property type="match status" value="1"/>
</dbReference>
<dbReference type="Proteomes" id="UP000246744">
    <property type="component" value="Unassembled WGS sequence"/>
</dbReference>
<evidence type="ECO:0000256" key="5">
    <source>
        <dbReference type="ARBA" id="ARBA00022692"/>
    </source>
</evidence>
<comment type="catalytic activity">
    <reaction evidence="9">
        <text>3',3'-c-di-GMP + H2O = 5'-phosphoguanylyl(3'-&gt;5')guanosine + H(+)</text>
        <dbReference type="Rhea" id="RHEA:24902"/>
        <dbReference type="ChEBI" id="CHEBI:15377"/>
        <dbReference type="ChEBI" id="CHEBI:15378"/>
        <dbReference type="ChEBI" id="CHEBI:58754"/>
        <dbReference type="ChEBI" id="CHEBI:58805"/>
        <dbReference type="EC" id="3.1.4.52"/>
    </reaction>
</comment>
<gene>
    <name evidence="12" type="ORF">DES37_10995</name>
</gene>
<evidence type="ECO:0000256" key="10">
    <source>
        <dbReference type="SAM" id="Phobius"/>
    </source>
</evidence>
<dbReference type="Gene3D" id="3.20.20.450">
    <property type="entry name" value="EAL domain"/>
    <property type="match status" value="1"/>
</dbReference>
<dbReference type="GO" id="GO:0005886">
    <property type="term" value="C:plasma membrane"/>
    <property type="evidence" value="ECO:0007669"/>
    <property type="project" value="UniProtKB-SubCell"/>
</dbReference>
<protein>
    <recommendedName>
        <fullName evidence="2">cyclic-guanylate-specific phosphodiesterase</fullName>
        <ecNumber evidence="2">3.1.4.52</ecNumber>
    </recommendedName>
</protein>
<dbReference type="InterPro" id="IPR050706">
    <property type="entry name" value="Cyclic-di-GMP_PDE-like"/>
</dbReference>
<dbReference type="SUPFAM" id="SSF141868">
    <property type="entry name" value="EAL domain-like"/>
    <property type="match status" value="1"/>
</dbReference>
<keyword evidence="8 10" id="KW-0472">Membrane</keyword>
<dbReference type="EC" id="3.1.4.52" evidence="2"/>
<dbReference type="AlphaFoldDB" id="A0A317PW71"/>
<keyword evidence="4" id="KW-0973">c-di-GMP</keyword>
<evidence type="ECO:0000256" key="7">
    <source>
        <dbReference type="ARBA" id="ARBA00022989"/>
    </source>
</evidence>
<dbReference type="PANTHER" id="PTHR33121:SF60">
    <property type="entry name" value="CYCLIC DI-GMP PHOSPHODIESTERASE PDEC-RELATED"/>
    <property type="match status" value="1"/>
</dbReference>
<keyword evidence="7 10" id="KW-1133">Transmembrane helix</keyword>
<reference evidence="12 13" key="1">
    <citation type="submission" date="2018-05" db="EMBL/GenBank/DDBJ databases">
        <title>Genomic Encyclopedia of Type Strains, Phase IV (KMG-IV): sequencing the most valuable type-strain genomes for metagenomic binning, comparative biology and taxonomic classification.</title>
        <authorList>
            <person name="Goeker M."/>
        </authorList>
    </citation>
    <scope>NUCLEOTIDE SEQUENCE [LARGE SCALE GENOMIC DNA]</scope>
    <source>
        <strain evidence="12 13">DSM 19579</strain>
    </source>
</reference>
<dbReference type="Pfam" id="PF12792">
    <property type="entry name" value="CSS-motif"/>
    <property type="match status" value="1"/>
</dbReference>
<evidence type="ECO:0000313" key="12">
    <source>
        <dbReference type="EMBL" id="PWW06977.1"/>
    </source>
</evidence>
<evidence type="ECO:0000313" key="13">
    <source>
        <dbReference type="Proteomes" id="UP000246744"/>
    </source>
</evidence>
<dbReference type="InterPro" id="IPR024744">
    <property type="entry name" value="CSS-motif_dom"/>
</dbReference>
<evidence type="ECO:0000256" key="6">
    <source>
        <dbReference type="ARBA" id="ARBA00022801"/>
    </source>
</evidence>
<keyword evidence="6" id="KW-0378">Hydrolase</keyword>
<evidence type="ECO:0000256" key="2">
    <source>
        <dbReference type="ARBA" id="ARBA00012282"/>
    </source>
</evidence>
<comment type="caution">
    <text evidence="12">The sequence shown here is derived from an EMBL/GenBank/DDBJ whole genome shotgun (WGS) entry which is preliminary data.</text>
</comment>
<evidence type="ECO:0000256" key="8">
    <source>
        <dbReference type="ARBA" id="ARBA00023136"/>
    </source>
</evidence>
<feature type="domain" description="EAL" evidence="11">
    <location>
        <begin position="290"/>
        <end position="542"/>
    </location>
</feature>
<sequence length="552" mass="63035">MQRKRLFLLILITRCYNRAYEASMTLQPWKKTLRIIGVLLIVMLPIVFAIWFARIRAENDTQQHLQAFASMVLEKSESVISHVNDVREDASRFRGIPCSPAHQVSMLTSLRTSMDVEELIYAHNDDLLCSTFLRPSLPFYLGAPDYSREGDVAIYYFRDTPFFSGHKMVYMRKGNYVAVVNPLAFGNVITNDKSMQWGIFDTRTMHFFSLGPGVDAQDLSGLIRHGNSMFRANQRFYSISNAKRPIAVIVSTSDDLFYSFWSHQMTVTVPLGVILSLLIFMGWSRAQRELNSPRRLLMNAMKKKQFHLHYQPIVDIKLGRCVGAEALLRWHGYSGPLMSPAVFIPVAEREGLMSHLTEYVIDYVFDDLGEYLAKTPDIYISINLSATDFHSPYLIDWISDKAHQFGVKTGQIKIEVTERGFIDVAKTTPVIQAFRAAGFEVAIDDFGTGYSNLQNLYSLNVDILKIDKSFIDTLVGPNTSHLIAEHIIEMAHSLQLKTIAEGVENMEQVAWLLKRGVQYCQGWYFARAMPSDEFEAWLARKTVFPGKPHWVF</sequence>
<dbReference type="SMART" id="SM00052">
    <property type="entry name" value="EAL"/>
    <property type="match status" value="1"/>
</dbReference>
<evidence type="ECO:0000259" key="11">
    <source>
        <dbReference type="PROSITE" id="PS50883"/>
    </source>
</evidence>
<evidence type="ECO:0000256" key="3">
    <source>
        <dbReference type="ARBA" id="ARBA00022475"/>
    </source>
</evidence>
<dbReference type="InterPro" id="IPR035919">
    <property type="entry name" value="EAL_sf"/>
</dbReference>
<dbReference type="PROSITE" id="PS50883">
    <property type="entry name" value="EAL"/>
    <property type="match status" value="1"/>
</dbReference>
<proteinExistence type="predicted"/>
<feature type="transmembrane region" description="Helical" evidence="10">
    <location>
        <begin position="33"/>
        <end position="53"/>
    </location>
</feature>
<organism evidence="12 13">
    <name type="scientific">Mangrovibacter plantisponsor</name>
    <dbReference type="NCBI Taxonomy" id="451513"/>
    <lineage>
        <taxon>Bacteria</taxon>
        <taxon>Pseudomonadati</taxon>
        <taxon>Pseudomonadota</taxon>
        <taxon>Gammaproteobacteria</taxon>
        <taxon>Enterobacterales</taxon>
        <taxon>Enterobacteriaceae</taxon>
        <taxon>Mangrovibacter</taxon>
    </lineage>
</organism>
<keyword evidence="5 10" id="KW-0812">Transmembrane</keyword>
<keyword evidence="13" id="KW-1185">Reference proteome</keyword>
<name>A0A317PW71_9ENTR</name>
<dbReference type="Pfam" id="PF00563">
    <property type="entry name" value="EAL"/>
    <property type="match status" value="1"/>
</dbReference>
<keyword evidence="3" id="KW-1003">Cell membrane</keyword>
<dbReference type="InterPro" id="IPR001633">
    <property type="entry name" value="EAL_dom"/>
</dbReference>
<evidence type="ECO:0000256" key="4">
    <source>
        <dbReference type="ARBA" id="ARBA00022636"/>
    </source>
</evidence>